<organism evidence="3 4">
    <name type="scientific">Candidatus Kaiserbacteria bacterium RIFCSPHIGHO2_01_FULL_56_24</name>
    <dbReference type="NCBI Taxonomy" id="1798487"/>
    <lineage>
        <taxon>Bacteria</taxon>
        <taxon>Candidatus Kaiseribacteriota</taxon>
    </lineage>
</organism>
<evidence type="ECO:0000256" key="1">
    <source>
        <dbReference type="SAM" id="MobiDB-lite"/>
    </source>
</evidence>
<accession>A0A1F6DG96</accession>
<comment type="caution">
    <text evidence="3">The sequence shown here is derived from an EMBL/GenBank/DDBJ whole genome shotgun (WGS) entry which is preliminary data.</text>
</comment>
<keyword evidence="2" id="KW-0732">Signal</keyword>
<proteinExistence type="predicted"/>
<dbReference type="EMBL" id="MFLA01000009">
    <property type="protein sequence ID" value="OGG60448.1"/>
    <property type="molecule type" value="Genomic_DNA"/>
</dbReference>
<feature type="region of interest" description="Disordered" evidence="1">
    <location>
        <begin position="786"/>
        <end position="806"/>
    </location>
</feature>
<evidence type="ECO:0000313" key="3">
    <source>
        <dbReference type="EMBL" id="OGG60448.1"/>
    </source>
</evidence>
<reference evidence="3 4" key="1">
    <citation type="journal article" date="2016" name="Nat. Commun.">
        <title>Thousands of microbial genomes shed light on interconnected biogeochemical processes in an aquifer system.</title>
        <authorList>
            <person name="Anantharaman K."/>
            <person name="Brown C.T."/>
            <person name="Hug L.A."/>
            <person name="Sharon I."/>
            <person name="Castelle C.J."/>
            <person name="Probst A.J."/>
            <person name="Thomas B.C."/>
            <person name="Singh A."/>
            <person name="Wilkins M.J."/>
            <person name="Karaoz U."/>
            <person name="Brodie E.L."/>
            <person name="Williams K.H."/>
            <person name="Hubbard S.S."/>
            <person name="Banfield J.F."/>
        </authorList>
    </citation>
    <scope>NUCLEOTIDE SEQUENCE [LARGE SCALE GENOMIC DNA]</scope>
</reference>
<feature type="signal peptide" evidence="2">
    <location>
        <begin position="1"/>
        <end position="25"/>
    </location>
</feature>
<name>A0A1F6DG96_9BACT</name>
<evidence type="ECO:0000313" key="4">
    <source>
        <dbReference type="Proteomes" id="UP000176377"/>
    </source>
</evidence>
<protein>
    <submittedName>
        <fullName evidence="3">Uncharacterized protein</fullName>
    </submittedName>
</protein>
<dbReference type="AlphaFoldDB" id="A0A1F6DG96"/>
<gene>
    <name evidence="3" type="ORF">A2765_01275</name>
</gene>
<sequence>MIRRIFAFALLCSIFSLWGEQITFAALSENDIEDAVDEATVPPFNEDAACGGLLHVSDIRALAYYSREREALDCHATFLCEKYDPTTGECDGEGCEIVRREGLPDTTIVHTCSSGSCNPKSPRTSCSSGLENATYREYTCKNATAKCYSYEFDTSYDFTLLPFTYNCIIEYGSSPVLQEDPTGFPDLLSRYELPSFTRSGIDRLEPAPESNVTVPSGPIGTYPRDSSMESLALDRGAAATIQAVMHPTFTTPFNLEDYPPLLQTIGRLLQPPEVRLVLPSGGLSLQHARSTLFSRIFSSLQSSRAPEPVEELLGDTPDALLLAARYLREIPLLEVTYVPVEVLVPSISSVEITQRIAEWDAWLAGATQMATAQNVTIDPVLLQRIAENKEVMQSYIALQESVRRYRLHFPSYINALLSYVERTNTFFRDSWVEENAKRLEAWHAAYMQELPKIRDNVQALYAKAVEVTADCLVPACRMNVIPVKSGTKPLQLFPPSPTGGILDPEDRAYLPEGPPLWVDPAPPEGKGQYDRRVQWHPLMALGSPLPDLTFDFSELKVGRPIQVPVLSIESHHLELPIPPALDPVSFQQDLTELTQSVQPLARLHPPLFALTFPELTLPDPTTSLLLVPEPPTMLPEWSKLLQWREGRLDALHAVCDSSATPENFLVSEPDLYGSLRDPAAVRAVTFVAGTRNQGNILFPLPTTAWSSAFARGGTSAFAPWGFAETSLVSPFFCLDCASIRPQRMIRQHIELDVEWENLQQTLFMAMDTWNAIVRFRSIVPRSELTREDRDRAPHSGVPESFLDTSP</sequence>
<dbReference type="Proteomes" id="UP000176377">
    <property type="component" value="Unassembled WGS sequence"/>
</dbReference>
<feature type="chain" id="PRO_5009523857" evidence="2">
    <location>
        <begin position="26"/>
        <end position="806"/>
    </location>
</feature>
<evidence type="ECO:0000256" key="2">
    <source>
        <dbReference type="SAM" id="SignalP"/>
    </source>
</evidence>